<dbReference type="RefSeq" id="WP_108213210.1">
    <property type="nucleotide sequence ID" value="NZ_QBKI01000010.1"/>
</dbReference>
<dbReference type="Proteomes" id="UP000244225">
    <property type="component" value="Unassembled WGS sequence"/>
</dbReference>
<name>A0A2T5YDR8_9BACT</name>
<dbReference type="EMBL" id="QBKI01000010">
    <property type="protein sequence ID" value="PTX14691.1"/>
    <property type="molecule type" value="Genomic_DNA"/>
</dbReference>
<comment type="caution">
    <text evidence="1">The sequence shown here is derived from an EMBL/GenBank/DDBJ whole genome shotgun (WGS) entry which is preliminary data.</text>
</comment>
<dbReference type="AlphaFoldDB" id="A0A2T5YDR8"/>
<dbReference type="OrthoDB" id="9854064at2"/>
<sequence>MKSHTTDIALELTREIPIEKLNEKHLEFITSSHKRYLWDDEDYMYTPDDMLYCNINRILVPIIMNEFLLIGWYEHTTIRSANIPSAANFYVHMLSNQVFILANFDHKQYILAAPYPSSAEAAMNFVESGNDLCKAYRREYKQYLTSRRKGLIEDILHDE</sequence>
<reference evidence="1 2" key="1">
    <citation type="submission" date="2018-04" db="EMBL/GenBank/DDBJ databases">
        <title>Genomic Encyclopedia of Archaeal and Bacterial Type Strains, Phase II (KMG-II): from individual species to whole genera.</title>
        <authorList>
            <person name="Goeker M."/>
        </authorList>
    </citation>
    <scope>NUCLEOTIDE SEQUENCE [LARGE SCALE GENOMIC DNA]</scope>
    <source>
        <strain evidence="1 2">DSM 100162</strain>
    </source>
</reference>
<evidence type="ECO:0000313" key="2">
    <source>
        <dbReference type="Proteomes" id="UP000244225"/>
    </source>
</evidence>
<organism evidence="1 2">
    <name type="scientific">Pontibacter mucosus</name>
    <dbReference type="NCBI Taxonomy" id="1649266"/>
    <lineage>
        <taxon>Bacteria</taxon>
        <taxon>Pseudomonadati</taxon>
        <taxon>Bacteroidota</taxon>
        <taxon>Cytophagia</taxon>
        <taxon>Cytophagales</taxon>
        <taxon>Hymenobacteraceae</taxon>
        <taxon>Pontibacter</taxon>
    </lineage>
</organism>
<keyword evidence="2" id="KW-1185">Reference proteome</keyword>
<proteinExistence type="predicted"/>
<gene>
    <name evidence="1" type="ORF">C8N40_110120</name>
</gene>
<evidence type="ECO:0000313" key="1">
    <source>
        <dbReference type="EMBL" id="PTX14691.1"/>
    </source>
</evidence>
<protein>
    <submittedName>
        <fullName evidence="1">Uncharacterized protein</fullName>
    </submittedName>
</protein>
<accession>A0A2T5YDR8</accession>